<dbReference type="NCBIfam" id="TIGR03716">
    <property type="entry name" value="R_switched_YkoY"/>
    <property type="match status" value="1"/>
</dbReference>
<dbReference type="KEGG" id="tos:Theos_1479"/>
<protein>
    <submittedName>
        <fullName evidence="7">Integral membrane protein, YkoY family</fullName>
    </submittedName>
</protein>
<reference evidence="7 8" key="1">
    <citation type="journal article" date="2013" name="Genome Announc.">
        <title>Whole Genome Sequencing of Thermus oshimai JL-2 and Thermus thermophilus JL-18, Incomplete Denitrifiers from the United States Great Basin.</title>
        <authorList>
            <person name="Murugapiran S.K."/>
            <person name="Huntemann M."/>
            <person name="Wei C.L."/>
            <person name="Han J."/>
            <person name="Detter J.C."/>
            <person name="Han C.S."/>
            <person name="Erkkila T.H."/>
            <person name="Teshima H."/>
            <person name="Chen A."/>
            <person name="Kyrpides N."/>
            <person name="Mavrommatis K."/>
            <person name="Markowitz V."/>
            <person name="Szeto E."/>
            <person name="Ivanova N."/>
            <person name="Pagani I."/>
            <person name="Lam J."/>
            <person name="McDonald A.I."/>
            <person name="Dodsworth J.A."/>
            <person name="Pati A."/>
            <person name="Goodwin L."/>
            <person name="Peters L."/>
            <person name="Pitluck S."/>
            <person name="Woyke T."/>
            <person name="Hedlund B.P."/>
        </authorList>
    </citation>
    <scope>NUCLEOTIDE SEQUENCE</scope>
    <source>
        <strain evidence="7 8">JL-2</strain>
    </source>
</reference>
<dbReference type="eggNOG" id="COG0861">
    <property type="taxonomic scope" value="Bacteria"/>
</dbReference>
<evidence type="ECO:0000256" key="6">
    <source>
        <dbReference type="SAM" id="Phobius"/>
    </source>
</evidence>
<evidence type="ECO:0000256" key="5">
    <source>
        <dbReference type="ARBA" id="ARBA00023136"/>
    </source>
</evidence>
<accession>K7RJ98</accession>
<dbReference type="InterPro" id="IPR005496">
    <property type="entry name" value="Integral_membrane_TerC"/>
</dbReference>
<feature type="transmembrane region" description="Helical" evidence="6">
    <location>
        <begin position="201"/>
        <end position="219"/>
    </location>
</feature>
<evidence type="ECO:0000313" key="8">
    <source>
        <dbReference type="Proteomes" id="UP000000211"/>
    </source>
</evidence>
<feature type="transmembrane region" description="Helical" evidence="6">
    <location>
        <begin position="42"/>
        <end position="61"/>
    </location>
</feature>
<keyword evidence="5 6" id="KW-0472">Membrane</keyword>
<dbReference type="AlphaFoldDB" id="K7RJ98"/>
<sequence>MSGEGLLVLLTVAALEALLSGDNAMVLAVMVKPLPPALRARALFYGLLGAYLLRGLALLFAVFLIRVWWIQVLGGLYLVYLMVQHLRQEGEEKAPPQLGAAEFWRIVLLMNLVDLAFAVDSILAVVAFSRDLLLVFLGVALGILFVRLAAGWMVALMERHPRLEKVAYLLVGWAGVKLLLEGVGSYAKLAHLGFVPHMPKAFFFAVTLAILGVGVAYALREDA</sequence>
<dbReference type="OrthoDB" id="9806211at2"/>
<dbReference type="GO" id="GO:0016020">
    <property type="term" value="C:membrane"/>
    <property type="evidence" value="ECO:0007669"/>
    <property type="project" value="UniProtKB-SubCell"/>
</dbReference>
<keyword evidence="4 6" id="KW-1133">Transmembrane helix</keyword>
<evidence type="ECO:0000256" key="4">
    <source>
        <dbReference type="ARBA" id="ARBA00022989"/>
    </source>
</evidence>
<evidence type="ECO:0000256" key="2">
    <source>
        <dbReference type="ARBA" id="ARBA00007511"/>
    </source>
</evidence>
<name>K7RJ98_THEOS</name>
<dbReference type="EMBL" id="CP003249">
    <property type="protein sequence ID" value="AFV76507.1"/>
    <property type="molecule type" value="Genomic_DNA"/>
</dbReference>
<feature type="transmembrane region" description="Helical" evidence="6">
    <location>
        <begin position="67"/>
        <end position="83"/>
    </location>
</feature>
<comment type="subcellular location">
    <subcellularLocation>
        <location evidence="1">Membrane</location>
        <topology evidence="1">Multi-pass membrane protein</topology>
    </subcellularLocation>
</comment>
<gene>
    <name evidence="7" type="ORF">Theos_1479</name>
</gene>
<organism evidence="7 8">
    <name type="scientific">Thermus oshimai JL-2</name>
    <dbReference type="NCBI Taxonomy" id="751945"/>
    <lineage>
        <taxon>Bacteria</taxon>
        <taxon>Thermotogati</taxon>
        <taxon>Deinococcota</taxon>
        <taxon>Deinococci</taxon>
        <taxon>Thermales</taxon>
        <taxon>Thermaceae</taxon>
        <taxon>Thermus</taxon>
    </lineage>
</organism>
<dbReference type="HOGENOM" id="CLU_070543_1_1_0"/>
<keyword evidence="8" id="KW-1185">Reference proteome</keyword>
<evidence type="ECO:0000313" key="7">
    <source>
        <dbReference type="EMBL" id="AFV76507.1"/>
    </source>
</evidence>
<dbReference type="Proteomes" id="UP000000211">
    <property type="component" value="Chromosome"/>
</dbReference>
<feature type="transmembrane region" description="Helical" evidence="6">
    <location>
        <begin position="103"/>
        <end position="126"/>
    </location>
</feature>
<comment type="similarity">
    <text evidence="2">Belongs to the TerC family.</text>
</comment>
<dbReference type="PATRIC" id="fig|751945.3.peg.1461"/>
<feature type="transmembrane region" description="Helical" evidence="6">
    <location>
        <begin position="6"/>
        <end position="30"/>
    </location>
</feature>
<keyword evidence="3 6" id="KW-0812">Transmembrane</keyword>
<evidence type="ECO:0000256" key="3">
    <source>
        <dbReference type="ARBA" id="ARBA00022692"/>
    </source>
</evidence>
<feature type="transmembrane region" description="Helical" evidence="6">
    <location>
        <begin position="132"/>
        <end position="154"/>
    </location>
</feature>
<dbReference type="STRING" id="751945.Theos_1479"/>
<evidence type="ECO:0000256" key="1">
    <source>
        <dbReference type="ARBA" id="ARBA00004141"/>
    </source>
</evidence>
<dbReference type="Pfam" id="PF03741">
    <property type="entry name" value="TerC"/>
    <property type="match status" value="1"/>
</dbReference>
<dbReference type="RefSeq" id="WP_016329689.1">
    <property type="nucleotide sequence ID" value="NC_019386.1"/>
</dbReference>
<dbReference type="PANTHER" id="PTHR30238:SF4">
    <property type="entry name" value="SLL1022 PROTEIN"/>
    <property type="match status" value="1"/>
</dbReference>
<proteinExistence type="inferred from homology"/>
<dbReference type="InterPro" id="IPR022493">
    <property type="entry name" value="CHP03716_TM_YkoY"/>
</dbReference>
<dbReference type="PANTHER" id="PTHR30238">
    <property type="entry name" value="MEMBRANE BOUND PREDICTED REDOX MODULATOR"/>
    <property type="match status" value="1"/>
</dbReference>